<feature type="domain" description="Transposase Tn5-like N-terminal" evidence="3">
    <location>
        <begin position="306"/>
        <end position="361"/>
    </location>
</feature>
<proteinExistence type="predicted"/>
<accession>A0A0F9GLI5</accession>
<protein>
    <recommendedName>
        <fullName evidence="5">Transposase IS4-like domain-containing protein</fullName>
    </recommendedName>
</protein>
<dbReference type="InterPro" id="IPR014737">
    <property type="entry name" value="Transposase_Tn5-like_C"/>
</dbReference>
<feature type="region of interest" description="Disordered" evidence="1">
    <location>
        <begin position="293"/>
        <end position="317"/>
    </location>
</feature>
<feature type="region of interest" description="Disordered" evidence="1">
    <location>
        <begin position="551"/>
        <end position="579"/>
    </location>
</feature>
<dbReference type="InterPro" id="IPR003201">
    <property type="entry name" value="Transposase_Tn5"/>
</dbReference>
<dbReference type="InterPro" id="IPR025639">
    <property type="entry name" value="DruA"/>
</dbReference>
<dbReference type="InterPro" id="IPR014735">
    <property type="entry name" value="Transposase_Tn5-like_N"/>
</dbReference>
<evidence type="ECO:0000259" key="3">
    <source>
        <dbReference type="Pfam" id="PF14706"/>
    </source>
</evidence>
<dbReference type="Pfam" id="PF02281">
    <property type="entry name" value="Dimer_Tnp_Tn5"/>
    <property type="match status" value="1"/>
</dbReference>
<name>A0A0F9GLI5_9ZZZZ</name>
<dbReference type="Gene3D" id="1.10.740.10">
    <property type="entry name" value="Transferase Inhibitor Protein From Tn5, Chain"/>
    <property type="match status" value="1"/>
</dbReference>
<gene>
    <name evidence="4" type="ORF">LCGC14_1812070</name>
</gene>
<dbReference type="Pfam" id="PF14706">
    <property type="entry name" value="Tnp_DNA_bind"/>
    <property type="match status" value="1"/>
</dbReference>
<dbReference type="Pfam" id="PF14236">
    <property type="entry name" value="DruA"/>
    <property type="match status" value="1"/>
</dbReference>
<dbReference type="Gene3D" id="3.90.350.10">
    <property type="entry name" value="Transposase Inhibitor Protein From Tn5, Chain A, domain 1"/>
    <property type="match status" value="1"/>
</dbReference>
<dbReference type="PANTHER" id="PTHR37319">
    <property type="entry name" value="TRANSPOSASE"/>
    <property type="match status" value="1"/>
</dbReference>
<dbReference type="SUPFAM" id="SSF53098">
    <property type="entry name" value="Ribonuclease H-like"/>
    <property type="match status" value="1"/>
</dbReference>
<feature type="compositionally biased region" description="Basic residues" evidence="1">
    <location>
        <begin position="558"/>
        <end position="579"/>
    </location>
</feature>
<comment type="caution">
    <text evidence="4">The sequence shown here is derived from an EMBL/GenBank/DDBJ whole genome shotgun (WGS) entry which is preliminary data.</text>
</comment>
<evidence type="ECO:0000313" key="4">
    <source>
        <dbReference type="EMBL" id="KKL99673.1"/>
    </source>
</evidence>
<dbReference type="AlphaFoldDB" id="A0A0F9GLI5"/>
<evidence type="ECO:0000256" key="1">
    <source>
        <dbReference type="SAM" id="MobiDB-lite"/>
    </source>
</evidence>
<feature type="region of interest" description="Disordered" evidence="1">
    <location>
        <begin position="77"/>
        <end position="99"/>
    </location>
</feature>
<organism evidence="4">
    <name type="scientific">marine sediment metagenome</name>
    <dbReference type="NCBI Taxonomy" id="412755"/>
    <lineage>
        <taxon>unclassified sequences</taxon>
        <taxon>metagenomes</taxon>
        <taxon>ecological metagenomes</taxon>
    </lineage>
</organism>
<sequence length="773" mass="87594">MSTQNQIKRKLSEHAAIEYVSGLLDEDEFNHRTELADFLCEQFEFYDARGQEQRSGCLKALRELEASGYFTLPDAWSKKGPSSPRRLSAPVPDPEGVPEKAGAVRGLRLELVGTVDDMRIWNEMMIGEHPRGHGPLVGRQVRYLIGSEYGWLGALGFAAPALQLAERDRWIGWDVEHRRSHLHSLVGMSRFLIRPSIKCYNLASRLLTMVMQRLPEDFEQCYNYRPLLVETFVDTSRNIGTCYRAANWIRVGRTRGRGRQDRYRNSTETVKDIYVYPLEKDFRSKMELSEEAGLGPLGPSEGLDPDSWAQKEFGDAPVGDGRLSKRLVSVAESKAENPGSAFTSVAHGDPAAVKGYYRFIDMPDDSAVTMENILQPHRERTVRRMQAQRSVLCIQDGTDLNYTNLDQCEGLGVVGTNQTGAKSRGLHLHSTLAVAPNGVPLGVIRAKCTAPQPRSPKDNRLASAIPIEEKKTFCWIEGLRDIAELATEMPHTRLISVCDREADFFELFDEQLNHPGVELLVRAKHNRNLSEGPLKLFETLRAEPVRTQVNVRIPRQSARPKKSKQKARPKRPGRKAKLSVHTKRIELRPPGYLADKQPIDIWVIHALEDKPPRHAKAVEWFLLTTVDASSPEEAVSCLRWYCLRWRIEDWHRVLKSGCAIEEIGHKSAERLRRAIAINLVIAWRIMLMTLLGRETPEQPAEVLFTDIELEVLRAYSKKKGLKEISLLGEATRLVARIGGYMGRTHDPPPGHQLMWEGYRKIKAMCEGYALRDD</sequence>
<evidence type="ECO:0000259" key="2">
    <source>
        <dbReference type="Pfam" id="PF02281"/>
    </source>
</evidence>
<dbReference type="Gene3D" id="1.10.246.40">
    <property type="entry name" value="Tn5 transposase, domain 1"/>
    <property type="match status" value="1"/>
</dbReference>
<dbReference type="InterPro" id="IPR054836">
    <property type="entry name" value="Tn5_transposase"/>
</dbReference>
<dbReference type="PANTHER" id="PTHR37319:SF1">
    <property type="entry name" value="TRANSPOSASE TN5 DIMERISATION DOMAIN-CONTAINING PROTEIN"/>
    <property type="match status" value="1"/>
</dbReference>
<dbReference type="InterPro" id="IPR012337">
    <property type="entry name" value="RNaseH-like_sf"/>
</dbReference>
<dbReference type="InterPro" id="IPR047768">
    <property type="entry name" value="Tn5p-like"/>
</dbReference>
<evidence type="ECO:0008006" key="5">
    <source>
        <dbReference type="Google" id="ProtNLM"/>
    </source>
</evidence>
<dbReference type="EMBL" id="LAZR01017617">
    <property type="protein sequence ID" value="KKL99673.1"/>
    <property type="molecule type" value="Genomic_DNA"/>
</dbReference>
<feature type="domain" description="Transposase Tn5 dimerisation" evidence="2">
    <location>
        <begin position="680"/>
        <end position="767"/>
    </location>
</feature>
<reference evidence="4" key="1">
    <citation type="journal article" date="2015" name="Nature">
        <title>Complex archaea that bridge the gap between prokaryotes and eukaryotes.</title>
        <authorList>
            <person name="Spang A."/>
            <person name="Saw J.H."/>
            <person name="Jorgensen S.L."/>
            <person name="Zaremba-Niedzwiedzka K."/>
            <person name="Martijn J."/>
            <person name="Lind A.E."/>
            <person name="van Eijk R."/>
            <person name="Schleper C."/>
            <person name="Guy L."/>
            <person name="Ettema T.J."/>
        </authorList>
    </citation>
    <scope>NUCLEOTIDE SEQUENCE</scope>
</reference>
<dbReference type="NCBIfam" id="NF033590">
    <property type="entry name" value="transpos_IS4_3"/>
    <property type="match status" value="1"/>
</dbReference>
<dbReference type="InterPro" id="IPR038215">
    <property type="entry name" value="TN5-like_N_sf"/>
</dbReference>